<evidence type="ECO:0000313" key="2">
    <source>
        <dbReference type="EMBL" id="CAD7627131.1"/>
    </source>
</evidence>
<evidence type="ECO:0000313" key="3">
    <source>
        <dbReference type="EMBL" id="CAD7637081.1"/>
    </source>
</evidence>
<dbReference type="EMBL" id="CAJPIZ010004463">
    <property type="protein sequence ID" value="CAG2107561.1"/>
    <property type="molecule type" value="Genomic_DNA"/>
</dbReference>
<feature type="region of interest" description="Disordered" evidence="1">
    <location>
        <begin position="1"/>
        <end position="56"/>
    </location>
</feature>
<dbReference type="OrthoDB" id="252964at2759"/>
<dbReference type="AlphaFoldDB" id="A0A7R9QAL8"/>
<dbReference type="GO" id="GO:0005516">
    <property type="term" value="F:calmodulin binding"/>
    <property type="evidence" value="ECO:0007669"/>
    <property type="project" value="TreeGrafter"/>
</dbReference>
<dbReference type="PANTHER" id="PTHR10699:SF11">
    <property type="entry name" value="IGLOO, ISOFORM A"/>
    <property type="match status" value="1"/>
</dbReference>
<dbReference type="EMBL" id="CAJPIZ010019316">
    <property type="protein sequence ID" value="CAG2116891.1"/>
    <property type="molecule type" value="Genomic_DNA"/>
</dbReference>
<dbReference type="Proteomes" id="UP000759131">
    <property type="component" value="Unassembled WGS sequence"/>
</dbReference>
<proteinExistence type="predicted"/>
<feature type="compositionally biased region" description="Basic and acidic residues" evidence="1">
    <location>
        <begin position="33"/>
        <end position="53"/>
    </location>
</feature>
<dbReference type="InterPro" id="IPR000048">
    <property type="entry name" value="IQ_motif_EF-hand-BS"/>
</dbReference>
<reference evidence="3" key="1">
    <citation type="submission" date="2020-11" db="EMBL/GenBank/DDBJ databases">
        <authorList>
            <person name="Tran Van P."/>
        </authorList>
    </citation>
    <scope>NUCLEOTIDE SEQUENCE</scope>
</reference>
<accession>A0A7R9QAL8</accession>
<dbReference type="PROSITE" id="PS50096">
    <property type="entry name" value="IQ"/>
    <property type="match status" value="2"/>
</dbReference>
<sequence length="95" mass="10568">MKAEEGNNETDEHKAATTIQAGFKGYKVRKEIKKQGSGDKDSAEGSPEKKAADEQTVADEIADIDLNDPEVEKAAIKIQDTFRGYKKRREPNDDK</sequence>
<dbReference type="PANTHER" id="PTHR10699">
    <property type="entry name" value="NEUROMODULIN"/>
    <property type="match status" value="1"/>
</dbReference>
<organism evidence="3">
    <name type="scientific">Medioppia subpectinata</name>
    <dbReference type="NCBI Taxonomy" id="1979941"/>
    <lineage>
        <taxon>Eukaryota</taxon>
        <taxon>Metazoa</taxon>
        <taxon>Ecdysozoa</taxon>
        <taxon>Arthropoda</taxon>
        <taxon>Chelicerata</taxon>
        <taxon>Arachnida</taxon>
        <taxon>Acari</taxon>
        <taxon>Acariformes</taxon>
        <taxon>Sarcoptiformes</taxon>
        <taxon>Oribatida</taxon>
        <taxon>Brachypylina</taxon>
        <taxon>Oppioidea</taxon>
        <taxon>Oppiidae</taxon>
        <taxon>Medioppia</taxon>
    </lineage>
</organism>
<protein>
    <submittedName>
        <fullName evidence="3">Uncharacterized protein</fullName>
    </submittedName>
</protein>
<dbReference type="InterPro" id="IPR027417">
    <property type="entry name" value="P-loop_NTPase"/>
</dbReference>
<gene>
    <name evidence="3" type="ORF">OSB1V03_LOCUS16846</name>
    <name evidence="2" type="ORF">OSB1V03_LOCUS7561</name>
</gene>
<feature type="compositionally biased region" description="Basic and acidic residues" evidence="1">
    <location>
        <begin position="1"/>
        <end position="15"/>
    </location>
</feature>
<evidence type="ECO:0000256" key="1">
    <source>
        <dbReference type="SAM" id="MobiDB-lite"/>
    </source>
</evidence>
<dbReference type="Gene3D" id="1.20.5.190">
    <property type="match status" value="1"/>
</dbReference>
<evidence type="ECO:0000313" key="4">
    <source>
        <dbReference type="Proteomes" id="UP000759131"/>
    </source>
</evidence>
<dbReference type="EMBL" id="OC873891">
    <property type="protein sequence ID" value="CAD7637081.1"/>
    <property type="molecule type" value="Genomic_DNA"/>
</dbReference>
<dbReference type="Pfam" id="PF00612">
    <property type="entry name" value="IQ"/>
    <property type="match status" value="2"/>
</dbReference>
<dbReference type="SMART" id="SM00015">
    <property type="entry name" value="IQ"/>
    <property type="match status" value="2"/>
</dbReference>
<dbReference type="EMBL" id="OC859038">
    <property type="protein sequence ID" value="CAD7627131.1"/>
    <property type="molecule type" value="Genomic_DNA"/>
</dbReference>
<keyword evidence="4" id="KW-1185">Reference proteome</keyword>
<dbReference type="SUPFAM" id="SSF52540">
    <property type="entry name" value="P-loop containing nucleoside triphosphate hydrolases"/>
    <property type="match status" value="1"/>
</dbReference>
<name>A0A7R9QAL8_9ACAR</name>